<keyword evidence="3" id="KW-0548">Nucleotidyltransferase</keyword>
<protein>
    <submittedName>
        <fullName evidence="3">Retron-type RNA-directed DNA polymerase</fullName>
        <ecNumber evidence="3">2.7.7.49</ecNumber>
    </submittedName>
</protein>
<keyword evidence="4" id="KW-1185">Reference proteome</keyword>
<organism evidence="3 4">
    <name type="scientific">Carbonactinospora thermoautotrophica</name>
    <dbReference type="NCBI Taxonomy" id="1469144"/>
    <lineage>
        <taxon>Bacteria</taxon>
        <taxon>Bacillati</taxon>
        <taxon>Actinomycetota</taxon>
        <taxon>Actinomycetes</taxon>
        <taxon>Kitasatosporales</taxon>
        <taxon>Carbonactinosporaceae</taxon>
        <taxon>Carbonactinospora</taxon>
    </lineage>
</organism>
<dbReference type="PROSITE" id="PS50878">
    <property type="entry name" value="RT_POL"/>
    <property type="match status" value="1"/>
</dbReference>
<feature type="compositionally biased region" description="Low complexity" evidence="1">
    <location>
        <begin position="408"/>
        <end position="425"/>
    </location>
</feature>
<dbReference type="PANTHER" id="PTHR34047:SF8">
    <property type="entry name" value="PROTEIN YKFC"/>
    <property type="match status" value="1"/>
</dbReference>
<dbReference type="InterPro" id="IPR000477">
    <property type="entry name" value="RT_dom"/>
</dbReference>
<dbReference type="InterPro" id="IPR043502">
    <property type="entry name" value="DNA/RNA_pol_sf"/>
</dbReference>
<evidence type="ECO:0000256" key="1">
    <source>
        <dbReference type="SAM" id="MobiDB-lite"/>
    </source>
</evidence>
<feature type="compositionally biased region" description="Basic and acidic residues" evidence="1">
    <location>
        <begin position="378"/>
        <end position="394"/>
    </location>
</feature>
<dbReference type="InterPro" id="IPR051083">
    <property type="entry name" value="GrpII_Intron_Splice-Mob/Def"/>
</dbReference>
<feature type="compositionally biased region" description="Basic residues" evidence="1">
    <location>
        <begin position="426"/>
        <end position="441"/>
    </location>
</feature>
<keyword evidence="3" id="KW-0808">Transferase</keyword>
<dbReference type="InterPro" id="IPR013597">
    <property type="entry name" value="Mat_intron_G2"/>
</dbReference>
<dbReference type="GO" id="GO:0003964">
    <property type="term" value="F:RNA-directed DNA polymerase activity"/>
    <property type="evidence" value="ECO:0007669"/>
    <property type="project" value="UniProtKB-KW"/>
</dbReference>
<dbReference type="Pfam" id="PF08388">
    <property type="entry name" value="GIIM"/>
    <property type="match status" value="1"/>
</dbReference>
<dbReference type="EC" id="2.7.7.49" evidence="3"/>
<feature type="compositionally biased region" description="Low complexity" evidence="1">
    <location>
        <begin position="480"/>
        <end position="489"/>
    </location>
</feature>
<proteinExistence type="predicted"/>
<dbReference type="CDD" id="cd01651">
    <property type="entry name" value="RT_G2_intron"/>
    <property type="match status" value="1"/>
</dbReference>
<dbReference type="PATRIC" id="fig|1469144.10.peg.2125"/>
<sequence length="512" mass="58368">MQASLKLVLEPIFEADFHPCSSGFRPMRRAHDAIAETRTFATKGYHWVVEGDVQACFDSIDHTALMRRMRRRVGDKRVLALVKAFLKAGILTEDGADRDTRTGTPQGGILSPLLANIALSVLDEFFAETWARHSATYSARRGRRRRGLSNWRLVRYADDFLVLVFGTREHAEAIRDQVGAVLAPMGLRLSAEKTKITHIDEGLDFLRWRVQRHRKRGTTKRHIYTYPAKKALRAVTATVKALCCQDVNRSLAALIWQLNRVLRGWTAYFRAGVSNATFEYLRAYTWRRVIAWIRRKHRRISWKEPRRRYCPDDGWWPRHREAILFNPGAVCTTHYRYRGTAIPSPGRTRHEDLTAAHHGTCGKPDARKRARPVWEGGPGKRTDRKIDTAPRADPTRTSWRRPPGPGGTSPTRSSTSSPTPTGWRGRWWRRTTARRARRSRSTGRASAAVVVSYRKRRTPPGWSPTCWRGSPTRSASPNAWCSPSSSRARPPWPPARCPRQRSVPAGDPQGPR</sequence>
<reference evidence="4" key="1">
    <citation type="submission" date="2015-04" db="EMBL/GenBank/DDBJ databases">
        <title>Physiological reanalysis, assessment of diazotrophy, and genome sequences of multiple isolates of Streptomyces thermoautotrophicus.</title>
        <authorList>
            <person name="MacKellar D.C."/>
            <person name="Lieber L."/>
            <person name="Norman J."/>
            <person name="Bolger A."/>
            <person name="Tobin C."/>
            <person name="Murray J.W."/>
            <person name="Chang R."/>
            <person name="Ford T."/>
            <person name="Nguyen P.Q."/>
            <person name="Woodward J."/>
            <person name="Permingeat H."/>
            <person name="Joshi N.S."/>
            <person name="Silver P.A."/>
            <person name="Usadel B."/>
            <person name="Rutherford A.W."/>
            <person name="Friesen M."/>
            <person name="Prell J."/>
        </authorList>
    </citation>
    <scope>NUCLEOTIDE SEQUENCE [LARGE SCALE GENOMIC DNA]</scope>
    <source>
        <strain evidence="4">H1</strain>
    </source>
</reference>
<dbReference type="RefSeq" id="WP_232778654.1">
    <property type="nucleotide sequence ID" value="NZ_JYIJ01000019.1"/>
</dbReference>
<dbReference type="AlphaFoldDB" id="A0A132MSU1"/>
<accession>A0A132MSU1</accession>
<evidence type="ECO:0000259" key="2">
    <source>
        <dbReference type="PROSITE" id="PS50878"/>
    </source>
</evidence>
<evidence type="ECO:0000313" key="3">
    <source>
        <dbReference type="EMBL" id="KWX00937.1"/>
    </source>
</evidence>
<dbReference type="Pfam" id="PF00078">
    <property type="entry name" value="RVT_1"/>
    <property type="match status" value="1"/>
</dbReference>
<evidence type="ECO:0000313" key="4">
    <source>
        <dbReference type="Proteomes" id="UP000070188"/>
    </source>
</evidence>
<feature type="domain" description="Reverse transcriptase" evidence="2">
    <location>
        <begin position="1"/>
        <end position="210"/>
    </location>
</feature>
<name>A0A132MSU1_9ACTN</name>
<keyword evidence="3" id="KW-0695">RNA-directed DNA polymerase</keyword>
<dbReference type="PANTHER" id="PTHR34047">
    <property type="entry name" value="NUCLEAR INTRON MATURASE 1, MITOCHONDRIAL-RELATED"/>
    <property type="match status" value="1"/>
</dbReference>
<feature type="region of interest" description="Disordered" evidence="1">
    <location>
        <begin position="356"/>
        <end position="512"/>
    </location>
</feature>
<dbReference type="Proteomes" id="UP000070188">
    <property type="component" value="Unassembled WGS sequence"/>
</dbReference>
<comment type="caution">
    <text evidence="3">The sequence shown here is derived from an EMBL/GenBank/DDBJ whole genome shotgun (WGS) entry which is preliminary data.</text>
</comment>
<dbReference type="SUPFAM" id="SSF56672">
    <property type="entry name" value="DNA/RNA polymerases"/>
    <property type="match status" value="1"/>
</dbReference>
<gene>
    <name evidence="3" type="ORF">LI90_1965</name>
</gene>
<dbReference type="STRING" id="1469144.LI90_1965"/>
<dbReference type="EMBL" id="LAXD01000001">
    <property type="protein sequence ID" value="KWX00937.1"/>
    <property type="molecule type" value="Genomic_DNA"/>
</dbReference>